<dbReference type="GO" id="GO:0020037">
    <property type="term" value="F:heme binding"/>
    <property type="evidence" value="ECO:0007669"/>
    <property type="project" value="InterPro"/>
</dbReference>
<keyword evidence="8" id="KW-1185">Reference proteome</keyword>
<keyword evidence="3 4" id="KW-0408">Iron</keyword>
<feature type="domain" description="Cytochrome c" evidence="6">
    <location>
        <begin position="60"/>
        <end position="150"/>
    </location>
</feature>
<dbReference type="EMBL" id="NRSJ01000018">
    <property type="protein sequence ID" value="MBK1705100.1"/>
    <property type="molecule type" value="Genomic_DNA"/>
</dbReference>
<evidence type="ECO:0000256" key="5">
    <source>
        <dbReference type="SAM" id="SignalP"/>
    </source>
</evidence>
<accession>A0AAJ0U5C7</accession>
<evidence type="ECO:0000256" key="1">
    <source>
        <dbReference type="ARBA" id="ARBA00022617"/>
    </source>
</evidence>
<comment type="caution">
    <text evidence="7">The sequence shown here is derived from an EMBL/GenBank/DDBJ whole genome shotgun (WGS) entry which is preliminary data.</text>
</comment>
<organism evidence="7 8">
    <name type="scientific">Halochromatium glycolicum</name>
    <dbReference type="NCBI Taxonomy" id="85075"/>
    <lineage>
        <taxon>Bacteria</taxon>
        <taxon>Pseudomonadati</taxon>
        <taxon>Pseudomonadota</taxon>
        <taxon>Gammaproteobacteria</taxon>
        <taxon>Chromatiales</taxon>
        <taxon>Chromatiaceae</taxon>
        <taxon>Halochromatium</taxon>
    </lineage>
</organism>
<feature type="signal peptide" evidence="5">
    <location>
        <begin position="1"/>
        <end position="17"/>
    </location>
</feature>
<keyword evidence="5" id="KW-0732">Signal</keyword>
<dbReference type="AlphaFoldDB" id="A0AAJ0U5C7"/>
<protein>
    <recommendedName>
        <fullName evidence="6">Cytochrome c domain-containing protein</fullName>
    </recommendedName>
</protein>
<dbReference type="GO" id="GO:0009055">
    <property type="term" value="F:electron transfer activity"/>
    <property type="evidence" value="ECO:0007669"/>
    <property type="project" value="InterPro"/>
</dbReference>
<dbReference type="InterPro" id="IPR036909">
    <property type="entry name" value="Cyt_c-like_dom_sf"/>
</dbReference>
<proteinExistence type="predicted"/>
<evidence type="ECO:0000313" key="8">
    <source>
        <dbReference type="Proteomes" id="UP001296776"/>
    </source>
</evidence>
<evidence type="ECO:0000256" key="3">
    <source>
        <dbReference type="ARBA" id="ARBA00023004"/>
    </source>
</evidence>
<sequence length="150" mass="15558">MRLSCCGAMTMAGNANSAASPAALTSAIDQRRTHMKQPALTLLFGLTLAAGGPPVNAEDAASPSGEDLFKFHGCVNCHGVDGKEPVSKMVPELAGQPASEIYANASKILGGKGTTEESKLMHAAFYSPASCDAPPSSEHLRSIARWLSSR</sequence>
<evidence type="ECO:0000256" key="2">
    <source>
        <dbReference type="ARBA" id="ARBA00022723"/>
    </source>
</evidence>
<dbReference type="Pfam" id="PF00034">
    <property type="entry name" value="Cytochrom_C"/>
    <property type="match status" value="1"/>
</dbReference>
<keyword evidence="1 4" id="KW-0349">Heme</keyword>
<dbReference type="PROSITE" id="PS51007">
    <property type="entry name" value="CYTC"/>
    <property type="match status" value="1"/>
</dbReference>
<dbReference type="SUPFAM" id="SSF46626">
    <property type="entry name" value="Cytochrome c"/>
    <property type="match status" value="1"/>
</dbReference>
<name>A0AAJ0U5C7_9GAMM</name>
<feature type="chain" id="PRO_5042590931" description="Cytochrome c domain-containing protein" evidence="5">
    <location>
        <begin position="18"/>
        <end position="150"/>
    </location>
</feature>
<evidence type="ECO:0000313" key="7">
    <source>
        <dbReference type="EMBL" id="MBK1705100.1"/>
    </source>
</evidence>
<evidence type="ECO:0000259" key="6">
    <source>
        <dbReference type="PROSITE" id="PS51007"/>
    </source>
</evidence>
<dbReference type="Gene3D" id="1.10.760.10">
    <property type="entry name" value="Cytochrome c-like domain"/>
    <property type="match status" value="1"/>
</dbReference>
<dbReference type="GO" id="GO:0046872">
    <property type="term" value="F:metal ion binding"/>
    <property type="evidence" value="ECO:0007669"/>
    <property type="project" value="UniProtKB-KW"/>
</dbReference>
<evidence type="ECO:0000256" key="4">
    <source>
        <dbReference type="PROSITE-ProRule" id="PRU00433"/>
    </source>
</evidence>
<reference evidence="7" key="1">
    <citation type="submission" date="2017-08" db="EMBL/GenBank/DDBJ databases">
        <authorList>
            <person name="Imhoff J.F."/>
            <person name="Rahn T."/>
            <person name="Kuenzel S."/>
            <person name="Neulinger S.C."/>
        </authorList>
    </citation>
    <scope>NUCLEOTIDE SEQUENCE</scope>
    <source>
        <strain evidence="7">DSM 11080</strain>
    </source>
</reference>
<dbReference type="Proteomes" id="UP001296776">
    <property type="component" value="Unassembled WGS sequence"/>
</dbReference>
<keyword evidence="2 4" id="KW-0479">Metal-binding</keyword>
<reference evidence="7" key="2">
    <citation type="journal article" date="2020" name="Microorganisms">
        <title>Osmotic Adaptation and Compatible Solute Biosynthesis of Phototrophic Bacteria as Revealed from Genome Analyses.</title>
        <authorList>
            <person name="Imhoff J.F."/>
            <person name="Rahn T."/>
            <person name="Kunzel S."/>
            <person name="Keller A."/>
            <person name="Neulinger S.C."/>
        </authorList>
    </citation>
    <scope>NUCLEOTIDE SEQUENCE</scope>
    <source>
        <strain evidence="7">DSM 11080</strain>
    </source>
</reference>
<dbReference type="InterPro" id="IPR009056">
    <property type="entry name" value="Cyt_c-like_dom"/>
</dbReference>
<gene>
    <name evidence="7" type="ORF">CKO40_11240</name>
</gene>